<feature type="region of interest" description="Disordered" evidence="1">
    <location>
        <begin position="22"/>
        <end position="115"/>
    </location>
</feature>
<proteinExistence type="predicted"/>
<reference evidence="2 3" key="1">
    <citation type="journal article" date="2021" name="G3 (Bethesda)">
        <title>Genomic diversity, chromosomal rearrangements, and interspecies hybridization in the ogataea polymorpha species complex.</title>
        <authorList>
            <person name="Hanson S.J."/>
            <person name="Cinneide E.O."/>
            <person name="Salzberg L.I."/>
            <person name="Wolfe K.H."/>
            <person name="McGowan J."/>
            <person name="Fitzpatrick D.A."/>
            <person name="Matlin K."/>
        </authorList>
    </citation>
    <scope>NUCLEOTIDE SEQUENCE [LARGE SCALE GENOMIC DNA]</scope>
    <source>
        <strain evidence="2">51-138</strain>
    </source>
</reference>
<dbReference type="Proteomes" id="UP001197328">
    <property type="component" value="Unassembled WGS sequence"/>
</dbReference>
<evidence type="ECO:0000313" key="2">
    <source>
        <dbReference type="EMBL" id="KAG7852227.1"/>
    </source>
</evidence>
<keyword evidence="3" id="KW-1185">Reference proteome</keyword>
<feature type="compositionally biased region" description="Basic and acidic residues" evidence="1">
    <location>
        <begin position="26"/>
        <end position="46"/>
    </location>
</feature>
<name>A0ABQ7S2R9_PICAN</name>
<organism evidence="2 3">
    <name type="scientific">Pichia angusta</name>
    <name type="common">Yeast</name>
    <name type="synonym">Hansenula polymorpha</name>
    <dbReference type="NCBI Taxonomy" id="870730"/>
    <lineage>
        <taxon>Eukaryota</taxon>
        <taxon>Fungi</taxon>
        <taxon>Dikarya</taxon>
        <taxon>Ascomycota</taxon>
        <taxon>Saccharomycotina</taxon>
        <taxon>Pichiomycetes</taxon>
        <taxon>Pichiales</taxon>
        <taxon>Pichiaceae</taxon>
        <taxon>Ogataea</taxon>
    </lineage>
</organism>
<gene>
    <name evidence="2" type="ORF">KL940_001109</name>
</gene>
<feature type="region of interest" description="Disordered" evidence="1">
    <location>
        <begin position="192"/>
        <end position="242"/>
    </location>
</feature>
<feature type="compositionally biased region" description="Basic and acidic residues" evidence="1">
    <location>
        <begin position="54"/>
        <end position="68"/>
    </location>
</feature>
<protein>
    <submittedName>
        <fullName evidence="2">Uncharacterized protein</fullName>
    </submittedName>
</protein>
<accession>A0ABQ7S2R9</accession>
<evidence type="ECO:0000256" key="1">
    <source>
        <dbReference type="SAM" id="MobiDB-lite"/>
    </source>
</evidence>
<dbReference type="EMBL" id="JAHLVD010000002">
    <property type="protein sequence ID" value="KAG7852227.1"/>
    <property type="molecule type" value="Genomic_DNA"/>
</dbReference>
<sequence>MDWPEQLKSVVHQPQGVFSVVVPLAERQKRPAQGREPEKLHHDRPVRAQHHRGRDVAPVERDVQKPKAAETGAPEIEHRVVRSHEAQYGDRRRQREDELGEKLPHKQRSKTDREHAHLRVRPAASMFLGLEQRGLHQRLGPHKLWLVKHKVPRNGSKRVAGPDNAVHEDECHDGMHFSIVVDFRQRQAGSSLVAGGARGRGQRDQNGLFDGPGAGIETEPEAKQVDGFPGQNSRQPPAGRVR</sequence>
<evidence type="ECO:0000313" key="3">
    <source>
        <dbReference type="Proteomes" id="UP001197328"/>
    </source>
</evidence>
<feature type="compositionally biased region" description="Basic and acidic residues" evidence="1">
    <location>
        <begin position="75"/>
        <end position="115"/>
    </location>
</feature>
<comment type="caution">
    <text evidence="2">The sequence shown here is derived from an EMBL/GenBank/DDBJ whole genome shotgun (WGS) entry which is preliminary data.</text>
</comment>